<dbReference type="EMBL" id="JAFBRM010000003">
    <property type="protein sequence ID" value="MBM1714930.1"/>
    <property type="molecule type" value="Genomic_DNA"/>
</dbReference>
<keyword evidence="2" id="KW-0812">Transmembrane</keyword>
<gene>
    <name evidence="3" type="ORF">JQV55_15270</name>
</gene>
<comment type="caution">
    <text evidence="3">The sequence shown here is derived from an EMBL/GenBank/DDBJ whole genome shotgun (WGS) entry which is preliminary data.</text>
</comment>
<dbReference type="Proteomes" id="UP000732193">
    <property type="component" value="Unassembled WGS sequence"/>
</dbReference>
<name>A0AAE3B7T8_9RHOB</name>
<sequence>MTILVWLNNFIAENQALIVTVGLPSLTILIGLFGTYLLHKSKSDELRLTGRIKLADLRSKNFDELKQQVTIMISSLAYLAYYMEHEKENHKESEMIKALNRSLNAAEEVMLRIRSNKRLVDDFWDAVSNCTDQAINSRGTEDEAPIIRVRTVCHQIIDFEWEQVEAELKGLR</sequence>
<protein>
    <submittedName>
        <fullName evidence="3">Uncharacterized protein</fullName>
    </submittedName>
</protein>
<keyword evidence="2" id="KW-1133">Transmembrane helix</keyword>
<evidence type="ECO:0000313" key="4">
    <source>
        <dbReference type="Proteomes" id="UP000732193"/>
    </source>
</evidence>
<feature type="coiled-coil region" evidence="1">
    <location>
        <begin position="82"/>
        <end position="116"/>
    </location>
</feature>
<keyword evidence="1" id="KW-0175">Coiled coil</keyword>
<proteinExistence type="predicted"/>
<reference evidence="3 4" key="1">
    <citation type="submission" date="2021-01" db="EMBL/GenBank/DDBJ databases">
        <title>Diatom-associated Roseobacters Show Island Model of Population Structure.</title>
        <authorList>
            <person name="Qu L."/>
            <person name="Feng X."/>
            <person name="Chen Y."/>
            <person name="Li L."/>
            <person name="Wang X."/>
            <person name="Hu Z."/>
            <person name="Wang H."/>
            <person name="Luo H."/>
        </authorList>
    </citation>
    <scope>NUCLEOTIDE SEQUENCE [LARGE SCALE GENOMIC DNA]</scope>
    <source>
        <strain evidence="3 4">TR60-84</strain>
    </source>
</reference>
<organism evidence="3 4">
    <name type="scientific">Sulfitobacter geojensis</name>
    <dbReference type="NCBI Taxonomy" id="1342299"/>
    <lineage>
        <taxon>Bacteria</taxon>
        <taxon>Pseudomonadati</taxon>
        <taxon>Pseudomonadota</taxon>
        <taxon>Alphaproteobacteria</taxon>
        <taxon>Rhodobacterales</taxon>
        <taxon>Roseobacteraceae</taxon>
        <taxon>Sulfitobacter</taxon>
    </lineage>
</organism>
<evidence type="ECO:0000313" key="3">
    <source>
        <dbReference type="EMBL" id="MBM1714930.1"/>
    </source>
</evidence>
<evidence type="ECO:0000256" key="2">
    <source>
        <dbReference type="SAM" id="Phobius"/>
    </source>
</evidence>
<evidence type="ECO:0000256" key="1">
    <source>
        <dbReference type="SAM" id="Coils"/>
    </source>
</evidence>
<accession>A0AAE3B7T8</accession>
<dbReference type="AlphaFoldDB" id="A0AAE3B7T8"/>
<dbReference type="RefSeq" id="WP_203242840.1">
    <property type="nucleotide sequence ID" value="NZ_JAFBRH010000003.1"/>
</dbReference>
<feature type="transmembrane region" description="Helical" evidence="2">
    <location>
        <begin position="16"/>
        <end position="38"/>
    </location>
</feature>
<keyword evidence="4" id="KW-1185">Reference proteome</keyword>
<keyword evidence="2" id="KW-0472">Membrane</keyword>